<keyword evidence="1" id="KW-0507">mRNA processing</keyword>
<feature type="compositionally biased region" description="Polar residues" evidence="3">
    <location>
        <begin position="223"/>
        <end position="239"/>
    </location>
</feature>
<feature type="compositionally biased region" description="Polar residues" evidence="3">
    <location>
        <begin position="364"/>
        <end position="381"/>
    </location>
</feature>
<feature type="compositionally biased region" description="Gly residues" evidence="3">
    <location>
        <begin position="346"/>
        <end position="362"/>
    </location>
</feature>
<name>A0A6J1DCK6_MOMCH</name>
<evidence type="ECO:0000259" key="4">
    <source>
        <dbReference type="Pfam" id="PF21864"/>
    </source>
</evidence>
<evidence type="ECO:0000313" key="5">
    <source>
        <dbReference type="Proteomes" id="UP000504603"/>
    </source>
</evidence>
<dbReference type="RefSeq" id="XP_022151940.1">
    <property type="nucleotide sequence ID" value="XM_022296248.1"/>
</dbReference>
<feature type="compositionally biased region" description="Pro residues" evidence="3">
    <location>
        <begin position="255"/>
        <end position="266"/>
    </location>
</feature>
<keyword evidence="5" id="KW-1185">Reference proteome</keyword>
<dbReference type="InterPro" id="IPR037045">
    <property type="entry name" value="S8pro/Inhibitor_I9_sf"/>
</dbReference>
<dbReference type="PANTHER" id="PTHR31346:SF5">
    <property type="entry name" value="MULTIPLE ORGANELLAR RNA EDITING FACTOR 1, MITOCHONDRIAL"/>
    <property type="match status" value="1"/>
</dbReference>
<protein>
    <submittedName>
        <fullName evidence="6">Multiple organellar RNA editing factor 1, mitochondrial</fullName>
    </submittedName>
</protein>
<feature type="compositionally biased region" description="Basic and acidic residues" evidence="3">
    <location>
        <begin position="204"/>
        <end position="221"/>
    </location>
</feature>
<feature type="region of interest" description="Disordered" evidence="3">
    <location>
        <begin position="183"/>
        <end position="408"/>
    </location>
</feature>
<evidence type="ECO:0000256" key="3">
    <source>
        <dbReference type="SAM" id="MobiDB-lite"/>
    </source>
</evidence>
<dbReference type="OrthoDB" id="1706674at2759"/>
<reference evidence="6" key="1">
    <citation type="submission" date="2025-08" db="UniProtKB">
        <authorList>
            <consortium name="RefSeq"/>
        </authorList>
    </citation>
    <scope>IDENTIFICATION</scope>
    <source>
        <strain evidence="6">OHB3-1</strain>
    </source>
</reference>
<dbReference type="Proteomes" id="UP000504603">
    <property type="component" value="Unplaced"/>
</dbReference>
<dbReference type="GO" id="GO:0005739">
    <property type="term" value="C:mitochondrion"/>
    <property type="evidence" value="ECO:0007669"/>
    <property type="project" value="TreeGrafter"/>
</dbReference>
<feature type="domain" description="MORF/ORRM1/DAG-like MORF" evidence="4">
    <location>
        <begin position="91"/>
        <end position="184"/>
    </location>
</feature>
<keyword evidence="2" id="KW-0809">Transit peptide</keyword>
<dbReference type="Pfam" id="PF21864">
    <property type="entry name" value="MORF_dom"/>
    <property type="match status" value="1"/>
</dbReference>
<gene>
    <name evidence="6" type="primary">LOC111019791</name>
</gene>
<dbReference type="GeneID" id="111019791"/>
<proteinExistence type="predicted"/>
<feature type="compositionally biased region" description="Basic and acidic residues" evidence="3">
    <location>
        <begin position="382"/>
        <end position="394"/>
    </location>
</feature>
<feature type="compositionally biased region" description="Polar residues" evidence="3">
    <location>
        <begin position="395"/>
        <end position="408"/>
    </location>
</feature>
<accession>A0A6J1DCK6</accession>
<evidence type="ECO:0000313" key="6">
    <source>
        <dbReference type="RefSeq" id="XP_022151940.1"/>
    </source>
</evidence>
<sequence>MALYSLRLRRTLSAISVLHRHVSATSAVSAQTFYSISCPSAPSLSKSPAMISLYCPLRSSSMAFSSRSSFGSNNEDDKIGPDTILFEGCDYNHWLITMEFPKDPKPTPEEMVRTYEETCAKGLNISVEEAKKKMYACSTTTYQGFQAVMTEEESEKFRGLPGVVFILPDSYIDPVNKEYGGDKYINGTIIPRPPPVQYGRQGGRYRDRNRNADQPRYDRGNRSAPNWQGNPSYSQQGSMQGDGRNFGPSQNYSPQGPPQHYGPPGPGERRDPSHANSYAPEGRDPYQGGRVPTPSYQGNYNNQRGQGSYNHDVQGNYHHPQGGQRDYVPPPGQGNSGSGFNSAQGGAYGQGGYHGHGTGASYGQGQSHGSYPGSTEGQRFSQGDERNMQGEQRNHTSVGQTWNGQGRY</sequence>
<dbReference type="InterPro" id="IPR039206">
    <property type="entry name" value="MORF/ORRM1/DAG-like"/>
</dbReference>
<dbReference type="Gene3D" id="3.30.70.80">
    <property type="entry name" value="Peptidase S8 propeptide/proteinase inhibitor I9"/>
    <property type="match status" value="1"/>
</dbReference>
<evidence type="ECO:0000256" key="2">
    <source>
        <dbReference type="ARBA" id="ARBA00022946"/>
    </source>
</evidence>
<dbReference type="KEGG" id="mcha:111019791"/>
<dbReference type="GO" id="GO:0006397">
    <property type="term" value="P:mRNA processing"/>
    <property type="evidence" value="ECO:0007669"/>
    <property type="project" value="UniProtKB-KW"/>
</dbReference>
<dbReference type="GO" id="GO:0016554">
    <property type="term" value="P:cytidine to uridine editing"/>
    <property type="evidence" value="ECO:0007669"/>
    <property type="project" value="InterPro"/>
</dbReference>
<dbReference type="PANTHER" id="PTHR31346">
    <property type="entry name" value="MULTIPLE ORGANELLAR RNA EDITING FACTOR 2, CHLOROPLASTIC-RELATED-RELATED"/>
    <property type="match status" value="1"/>
</dbReference>
<evidence type="ECO:0000256" key="1">
    <source>
        <dbReference type="ARBA" id="ARBA00022664"/>
    </source>
</evidence>
<dbReference type="InterPro" id="IPR054059">
    <property type="entry name" value="MORF/ORRM1/DAG-like_MORF"/>
</dbReference>
<feature type="compositionally biased region" description="Polar residues" evidence="3">
    <location>
        <begin position="294"/>
        <end position="313"/>
    </location>
</feature>
<dbReference type="GO" id="GO:0080156">
    <property type="term" value="P:mitochondrial mRNA modification"/>
    <property type="evidence" value="ECO:0007669"/>
    <property type="project" value="TreeGrafter"/>
</dbReference>
<dbReference type="AlphaFoldDB" id="A0A6J1DCK6"/>
<organism evidence="5 6">
    <name type="scientific">Momordica charantia</name>
    <name type="common">Bitter gourd</name>
    <name type="synonym">Balsam pear</name>
    <dbReference type="NCBI Taxonomy" id="3673"/>
    <lineage>
        <taxon>Eukaryota</taxon>
        <taxon>Viridiplantae</taxon>
        <taxon>Streptophyta</taxon>
        <taxon>Embryophyta</taxon>
        <taxon>Tracheophyta</taxon>
        <taxon>Spermatophyta</taxon>
        <taxon>Magnoliopsida</taxon>
        <taxon>eudicotyledons</taxon>
        <taxon>Gunneridae</taxon>
        <taxon>Pentapetalae</taxon>
        <taxon>rosids</taxon>
        <taxon>fabids</taxon>
        <taxon>Cucurbitales</taxon>
        <taxon>Cucurbitaceae</taxon>
        <taxon>Momordiceae</taxon>
        <taxon>Momordica</taxon>
    </lineage>
</organism>